<reference evidence="2" key="1">
    <citation type="submission" date="2021-01" db="EMBL/GenBank/DDBJ databases">
        <authorList>
            <person name="Corre E."/>
            <person name="Pelletier E."/>
            <person name="Niang G."/>
            <person name="Scheremetjew M."/>
            <person name="Finn R."/>
            <person name="Kale V."/>
            <person name="Holt S."/>
            <person name="Cochrane G."/>
            <person name="Meng A."/>
            <person name="Brown T."/>
            <person name="Cohen L."/>
        </authorList>
    </citation>
    <scope>NUCLEOTIDE SEQUENCE</scope>
    <source>
        <strain evidence="2">Clade-D-RCC2572</strain>
    </source>
</reference>
<evidence type="ECO:0000256" key="1">
    <source>
        <dbReference type="SAM" id="MobiDB-lite"/>
    </source>
</evidence>
<protein>
    <submittedName>
        <fullName evidence="2">Uncharacterized protein</fullName>
    </submittedName>
</protein>
<organism evidence="2">
    <name type="scientific">Ostreococcus mediterraneus</name>
    <dbReference type="NCBI Taxonomy" id="1486918"/>
    <lineage>
        <taxon>Eukaryota</taxon>
        <taxon>Viridiplantae</taxon>
        <taxon>Chlorophyta</taxon>
        <taxon>Mamiellophyceae</taxon>
        <taxon>Mamiellales</taxon>
        <taxon>Bathycoccaceae</taxon>
        <taxon>Ostreococcus</taxon>
    </lineage>
</organism>
<name>A0A7S0KKB0_9CHLO</name>
<evidence type="ECO:0000313" key="2">
    <source>
        <dbReference type="EMBL" id="CAD8582971.1"/>
    </source>
</evidence>
<accession>A0A7S0KKB0</accession>
<dbReference type="EMBL" id="HBEW01004934">
    <property type="protein sequence ID" value="CAD8582971.1"/>
    <property type="molecule type" value="Transcribed_RNA"/>
</dbReference>
<feature type="region of interest" description="Disordered" evidence="1">
    <location>
        <begin position="1"/>
        <end position="34"/>
    </location>
</feature>
<sequence>MRCCARAPRVDDPDVAPRASTLSSTSSSHAHRERALRETLDAVEDVMREKLRVERAMRRGFLSMARARVGDRAAVRSSGFDNGVPAMLTASVRVRVRGAGDGGVELMTREDDAARRARAIPWGGGMPSPAMRDAHDAFVDALRGVMDVVQAQRRLASAASAGF</sequence>
<proteinExistence type="predicted"/>
<dbReference type="AlphaFoldDB" id="A0A7S0KKB0"/>
<gene>
    <name evidence="2" type="ORF">OMED0929_LOCUS4139</name>
</gene>